<evidence type="ECO:0000256" key="1">
    <source>
        <dbReference type="SAM" id="Phobius"/>
    </source>
</evidence>
<accession>A0A7X0SG34</accession>
<evidence type="ECO:0000313" key="3">
    <source>
        <dbReference type="Proteomes" id="UP000585258"/>
    </source>
</evidence>
<sequence>MKKNTYKKYYLIQIIIIVVIFIGLYPIVKVRQANMDDIRNSIEKSVSLDRMDMGNEKILKKLYYINIKDLEDFIYYAPKSNMDEDEILVLKVKDEKNIPIIKSQIQKRIDKKSESFKNYRPEKYEIIKNAVLEDEGQYLIFIISQDSYNIKEAIKKDFK</sequence>
<dbReference type="EMBL" id="JACKWY010000007">
    <property type="protein sequence ID" value="MBB6715703.1"/>
    <property type="molecule type" value="Genomic_DNA"/>
</dbReference>
<proteinExistence type="predicted"/>
<dbReference type="Pfam" id="PF14270">
    <property type="entry name" value="DUF4358"/>
    <property type="match status" value="1"/>
</dbReference>
<protein>
    <submittedName>
        <fullName evidence="2">DUF4358 domain-containing protein</fullName>
    </submittedName>
</protein>
<name>A0A7X0SG34_9CLOT</name>
<keyword evidence="1" id="KW-1133">Transmembrane helix</keyword>
<dbReference type="AlphaFoldDB" id="A0A7X0SG34"/>
<organism evidence="2 3">
    <name type="scientific">Clostridium gasigenes</name>
    <dbReference type="NCBI Taxonomy" id="94869"/>
    <lineage>
        <taxon>Bacteria</taxon>
        <taxon>Bacillati</taxon>
        <taxon>Bacillota</taxon>
        <taxon>Clostridia</taxon>
        <taxon>Eubacteriales</taxon>
        <taxon>Clostridiaceae</taxon>
        <taxon>Clostridium</taxon>
    </lineage>
</organism>
<dbReference type="RefSeq" id="WP_185164893.1">
    <property type="nucleotide sequence ID" value="NZ_JACKWY010000007.1"/>
</dbReference>
<comment type="caution">
    <text evidence="2">The sequence shown here is derived from an EMBL/GenBank/DDBJ whole genome shotgun (WGS) entry which is preliminary data.</text>
</comment>
<dbReference type="InterPro" id="IPR025648">
    <property type="entry name" value="DUF4358"/>
</dbReference>
<gene>
    <name evidence="2" type="ORF">H7E68_13410</name>
</gene>
<dbReference type="Proteomes" id="UP000585258">
    <property type="component" value="Unassembled WGS sequence"/>
</dbReference>
<feature type="transmembrane region" description="Helical" evidence="1">
    <location>
        <begin position="9"/>
        <end position="28"/>
    </location>
</feature>
<keyword evidence="1" id="KW-0472">Membrane</keyword>
<keyword evidence="1" id="KW-0812">Transmembrane</keyword>
<reference evidence="2 3" key="1">
    <citation type="submission" date="2020-08" db="EMBL/GenBank/DDBJ databases">
        <title>Clostridia isolated from Swiss meat.</title>
        <authorList>
            <person name="Wambui J."/>
            <person name="Stevens M.J.A."/>
            <person name="Stephan R."/>
        </authorList>
    </citation>
    <scope>NUCLEOTIDE SEQUENCE [LARGE SCALE GENOMIC DNA]</scope>
    <source>
        <strain evidence="2 3">CM001</strain>
    </source>
</reference>
<evidence type="ECO:0000313" key="2">
    <source>
        <dbReference type="EMBL" id="MBB6715703.1"/>
    </source>
</evidence>